<dbReference type="PANTHER" id="PTHR43163:SF6">
    <property type="entry name" value="DIPEPTIDE TRANSPORT SYSTEM PERMEASE PROTEIN DPPB-RELATED"/>
    <property type="match status" value="1"/>
</dbReference>
<accession>A0A9Q9T4F3</accession>
<dbReference type="InterPro" id="IPR035906">
    <property type="entry name" value="MetI-like_sf"/>
</dbReference>
<keyword evidence="3" id="KW-1003">Cell membrane</keyword>
<feature type="transmembrane region" description="Helical" evidence="7">
    <location>
        <begin position="93"/>
        <end position="117"/>
    </location>
</feature>
<evidence type="ECO:0000256" key="5">
    <source>
        <dbReference type="ARBA" id="ARBA00022989"/>
    </source>
</evidence>
<dbReference type="SUPFAM" id="SSF161098">
    <property type="entry name" value="MetI-like"/>
    <property type="match status" value="1"/>
</dbReference>
<dbReference type="Proteomes" id="UP001062223">
    <property type="component" value="Chromosome"/>
</dbReference>
<evidence type="ECO:0000313" key="9">
    <source>
        <dbReference type="EMBL" id="UYC81604.1"/>
    </source>
</evidence>
<comment type="subcellular location">
    <subcellularLocation>
        <location evidence="1">Cell membrane</location>
        <topology evidence="1">Multi-pass membrane protein</topology>
    </subcellularLocation>
</comment>
<dbReference type="CDD" id="cd06261">
    <property type="entry name" value="TM_PBP2"/>
    <property type="match status" value="1"/>
</dbReference>
<dbReference type="Pfam" id="PF00528">
    <property type="entry name" value="BPD_transp_1"/>
    <property type="match status" value="1"/>
</dbReference>
<dbReference type="AlphaFoldDB" id="A0A9Q9T4F3"/>
<feature type="domain" description="ABC transmembrane type-1" evidence="8">
    <location>
        <begin position="22"/>
        <end position="227"/>
    </location>
</feature>
<dbReference type="GO" id="GO:0055085">
    <property type="term" value="P:transmembrane transport"/>
    <property type="evidence" value="ECO:0007669"/>
    <property type="project" value="InterPro"/>
</dbReference>
<reference evidence="9" key="1">
    <citation type="submission" date="2022-09" db="EMBL/GenBank/DDBJ databases">
        <title>Taxonomy of Curtobacterium flaccumfaciens.</title>
        <authorList>
            <person name="Osdaghi E."/>
            <person name="Taghavi S.M."/>
            <person name="Hamidizade M."/>
            <person name="Abachi H."/>
            <person name="Fazliarab A."/>
            <person name="Baeyen S."/>
            <person name="Portier P."/>
            <person name="Van Vaerenbergh J."/>
            <person name="Jacques M.-A."/>
        </authorList>
    </citation>
    <scope>NUCLEOTIDE SEQUENCE</scope>
    <source>
        <strain evidence="9">AGQB46</strain>
    </source>
</reference>
<feature type="transmembrane region" description="Helical" evidence="7">
    <location>
        <begin position="155"/>
        <end position="177"/>
    </location>
</feature>
<name>A0A9Q9T4F3_9MICO</name>
<evidence type="ECO:0000256" key="6">
    <source>
        <dbReference type="ARBA" id="ARBA00023136"/>
    </source>
</evidence>
<evidence type="ECO:0000256" key="7">
    <source>
        <dbReference type="SAM" id="Phobius"/>
    </source>
</evidence>
<gene>
    <name evidence="9" type="ORF">OE229_03845</name>
</gene>
<dbReference type="InterPro" id="IPR000515">
    <property type="entry name" value="MetI-like"/>
</dbReference>
<organism evidence="9 10">
    <name type="scientific">Curtobacterium poinsettiae</name>
    <dbReference type="NCBI Taxonomy" id="159612"/>
    <lineage>
        <taxon>Bacteria</taxon>
        <taxon>Bacillati</taxon>
        <taxon>Actinomycetota</taxon>
        <taxon>Actinomycetes</taxon>
        <taxon>Micrococcales</taxon>
        <taxon>Microbacteriaceae</taxon>
        <taxon>Curtobacterium</taxon>
    </lineage>
</organism>
<keyword evidence="6 7" id="KW-0472">Membrane</keyword>
<sequence>MDPRHRPPARCGVRVPDTVTRWRGAGVVRIVLLSGAAAPTFLLASVGLLFLYGKLGLVPANGRSSFTESSPGPTGLLVVDAVLAGRVDVAGDAVWHLLLPAACAAVSPAVAIGRVLVDGLRTNLVADHARTARSAGMRESAVLLRHALRNALGPTLSMIGLQAGMLLGGLVVVEKIVGWPGLGSYLDRSVQSSDFPGIAGVALLLGVSFVVLNTVVDLLQVVVDRRLALA</sequence>
<evidence type="ECO:0000256" key="3">
    <source>
        <dbReference type="ARBA" id="ARBA00022475"/>
    </source>
</evidence>
<dbReference type="GO" id="GO:0005886">
    <property type="term" value="C:plasma membrane"/>
    <property type="evidence" value="ECO:0007669"/>
    <property type="project" value="UniProtKB-SubCell"/>
</dbReference>
<dbReference type="PANTHER" id="PTHR43163">
    <property type="entry name" value="DIPEPTIDE TRANSPORT SYSTEM PERMEASE PROTEIN DPPB-RELATED"/>
    <property type="match status" value="1"/>
</dbReference>
<proteinExistence type="predicted"/>
<evidence type="ECO:0000256" key="1">
    <source>
        <dbReference type="ARBA" id="ARBA00004651"/>
    </source>
</evidence>
<dbReference type="EMBL" id="CP106879">
    <property type="protein sequence ID" value="UYC81604.1"/>
    <property type="molecule type" value="Genomic_DNA"/>
</dbReference>
<dbReference type="RefSeq" id="WP_263345031.1">
    <property type="nucleotide sequence ID" value="NZ_CP106879.1"/>
</dbReference>
<keyword evidence="5 7" id="KW-1133">Transmembrane helix</keyword>
<evidence type="ECO:0000313" key="10">
    <source>
        <dbReference type="Proteomes" id="UP001062223"/>
    </source>
</evidence>
<dbReference type="Gene3D" id="1.10.3720.10">
    <property type="entry name" value="MetI-like"/>
    <property type="match status" value="1"/>
</dbReference>
<evidence type="ECO:0000259" key="8">
    <source>
        <dbReference type="Pfam" id="PF00528"/>
    </source>
</evidence>
<keyword evidence="2" id="KW-0813">Transport</keyword>
<keyword evidence="4 7" id="KW-0812">Transmembrane</keyword>
<feature type="transmembrane region" description="Helical" evidence="7">
    <location>
        <begin position="30"/>
        <end position="52"/>
    </location>
</feature>
<dbReference type="KEGG" id="cpoi:OE229_03845"/>
<feature type="transmembrane region" description="Helical" evidence="7">
    <location>
        <begin position="197"/>
        <end position="219"/>
    </location>
</feature>
<protein>
    <submittedName>
        <fullName evidence="9">ABC transporter permease</fullName>
    </submittedName>
</protein>
<evidence type="ECO:0000256" key="4">
    <source>
        <dbReference type="ARBA" id="ARBA00022692"/>
    </source>
</evidence>
<evidence type="ECO:0000256" key="2">
    <source>
        <dbReference type="ARBA" id="ARBA00022448"/>
    </source>
</evidence>